<keyword evidence="8" id="KW-1185">Reference proteome</keyword>
<reference evidence="8" key="1">
    <citation type="journal article" date="2023" name="Mol. Phylogenet. Evol.">
        <title>Genome-scale phylogeny and comparative genomics of the fungal order Sordariales.</title>
        <authorList>
            <person name="Hensen N."/>
            <person name="Bonometti L."/>
            <person name="Westerberg I."/>
            <person name="Brannstrom I.O."/>
            <person name="Guillou S."/>
            <person name="Cros-Aarteil S."/>
            <person name="Calhoun S."/>
            <person name="Haridas S."/>
            <person name="Kuo A."/>
            <person name="Mondo S."/>
            <person name="Pangilinan J."/>
            <person name="Riley R."/>
            <person name="LaButti K."/>
            <person name="Andreopoulos B."/>
            <person name="Lipzen A."/>
            <person name="Chen C."/>
            <person name="Yan M."/>
            <person name="Daum C."/>
            <person name="Ng V."/>
            <person name="Clum A."/>
            <person name="Steindorff A."/>
            <person name="Ohm R.A."/>
            <person name="Martin F."/>
            <person name="Silar P."/>
            <person name="Natvig D.O."/>
            <person name="Lalanne C."/>
            <person name="Gautier V."/>
            <person name="Ament-Velasquez S.L."/>
            <person name="Kruys A."/>
            <person name="Hutchinson M.I."/>
            <person name="Powell A.J."/>
            <person name="Barry K."/>
            <person name="Miller A.N."/>
            <person name="Grigoriev I.V."/>
            <person name="Debuchy R."/>
            <person name="Gladieux P."/>
            <person name="Hiltunen Thoren M."/>
            <person name="Johannesson H."/>
        </authorList>
    </citation>
    <scope>NUCLEOTIDE SEQUENCE [LARGE SCALE GENOMIC DNA]</scope>
    <source>
        <strain evidence="8">CBS 340.73</strain>
    </source>
</reference>
<dbReference type="Proteomes" id="UP001303473">
    <property type="component" value="Unassembled WGS sequence"/>
</dbReference>
<evidence type="ECO:0000256" key="2">
    <source>
        <dbReference type="ARBA" id="ARBA00022645"/>
    </source>
</evidence>
<evidence type="ECO:0000256" key="4">
    <source>
        <dbReference type="ARBA" id="ARBA00022801"/>
    </source>
</evidence>
<sequence>MRVAISLLVCMTLGIAQAMPARLNFDAGAQRPMMGGQLYHDKTVTYYPYTVRQHAPDSEICVAGSRQFTGQVTVTENNSLFFWFFESRNDPKNSPVIIWMNGGPGGSSMNGLLKEVGPCSVNEHANTTVLEPHSWTEFANVLFLDQPAGVGFATVANGTDFPDNVAESGEDFNRFLQTFYGAIFPELAGNKLHIAGESFGGKFVPCYADYITKLQQVASPNVAPVPIESIILVNAVVDTLGAGVLGYYDHFCDKDGKPDMKYPFNETACRAMEVDTPECERLSALCVETYDPNVCYSATMFCDDHLGKWLFGDIVKGGRDAYDDREICQDPPLCEDFSGNSSFAVFLNLLHIKKELGFGEEFTYQGINFELNQKWMESRDAFVPSTREVSYLLDKTPTRVLVLNGNNDAVVTTEGQKRVFDHLPWSRQAAYRMYRFKEWQWPDESGKLTVGGEMKTADKLSFVSIDEAGHAAPQFQREAVSFLMRCWIAGGSERDPRCPL</sequence>
<evidence type="ECO:0000313" key="7">
    <source>
        <dbReference type="EMBL" id="KAK3934648.1"/>
    </source>
</evidence>
<evidence type="ECO:0000256" key="6">
    <source>
        <dbReference type="SAM" id="SignalP"/>
    </source>
</evidence>
<dbReference type="Gene3D" id="1.10.287.410">
    <property type="match status" value="1"/>
</dbReference>
<dbReference type="PANTHER" id="PTHR11802">
    <property type="entry name" value="SERINE PROTEASE FAMILY S10 SERINE CARBOXYPEPTIDASE"/>
    <property type="match status" value="1"/>
</dbReference>
<organism evidence="7 8">
    <name type="scientific">Diplogelasinospora grovesii</name>
    <dbReference type="NCBI Taxonomy" id="303347"/>
    <lineage>
        <taxon>Eukaryota</taxon>
        <taxon>Fungi</taxon>
        <taxon>Dikarya</taxon>
        <taxon>Ascomycota</taxon>
        <taxon>Pezizomycotina</taxon>
        <taxon>Sordariomycetes</taxon>
        <taxon>Sordariomycetidae</taxon>
        <taxon>Sordariales</taxon>
        <taxon>Diplogelasinosporaceae</taxon>
        <taxon>Diplogelasinospora</taxon>
    </lineage>
</organism>
<dbReference type="GO" id="GO:0000324">
    <property type="term" value="C:fungal-type vacuole"/>
    <property type="evidence" value="ECO:0007669"/>
    <property type="project" value="TreeGrafter"/>
</dbReference>
<dbReference type="AlphaFoldDB" id="A0AAN6MY70"/>
<dbReference type="GO" id="GO:0004185">
    <property type="term" value="F:serine-type carboxypeptidase activity"/>
    <property type="evidence" value="ECO:0007669"/>
    <property type="project" value="InterPro"/>
</dbReference>
<dbReference type="GO" id="GO:0006508">
    <property type="term" value="P:proteolysis"/>
    <property type="evidence" value="ECO:0007669"/>
    <property type="project" value="UniProtKB-KW"/>
</dbReference>
<keyword evidence="2" id="KW-0121">Carboxypeptidase</keyword>
<evidence type="ECO:0000256" key="1">
    <source>
        <dbReference type="ARBA" id="ARBA00009431"/>
    </source>
</evidence>
<dbReference type="InterPro" id="IPR001563">
    <property type="entry name" value="Peptidase_S10"/>
</dbReference>
<keyword evidence="5" id="KW-0325">Glycoprotein</keyword>
<dbReference type="SUPFAM" id="SSF53474">
    <property type="entry name" value="alpha/beta-Hydrolases"/>
    <property type="match status" value="1"/>
</dbReference>
<dbReference type="EMBL" id="MU853971">
    <property type="protein sequence ID" value="KAK3934648.1"/>
    <property type="molecule type" value="Genomic_DNA"/>
</dbReference>
<feature type="signal peptide" evidence="6">
    <location>
        <begin position="1"/>
        <end position="18"/>
    </location>
</feature>
<protein>
    <submittedName>
        <fullName evidence="7">Alpha/Beta hydrolase protein</fullName>
    </submittedName>
</protein>
<dbReference type="PANTHER" id="PTHR11802:SF64">
    <property type="entry name" value="CARBOXYPEPTIDASE"/>
    <property type="match status" value="1"/>
</dbReference>
<dbReference type="Pfam" id="PF00450">
    <property type="entry name" value="Peptidase_S10"/>
    <property type="match status" value="1"/>
</dbReference>
<keyword evidence="6" id="KW-0732">Signal</keyword>
<keyword evidence="4 7" id="KW-0378">Hydrolase</keyword>
<evidence type="ECO:0000256" key="5">
    <source>
        <dbReference type="ARBA" id="ARBA00023180"/>
    </source>
</evidence>
<keyword evidence="3" id="KW-0645">Protease</keyword>
<accession>A0AAN6MY70</accession>
<dbReference type="Gene3D" id="3.40.50.1820">
    <property type="entry name" value="alpha/beta hydrolase"/>
    <property type="match status" value="1"/>
</dbReference>
<name>A0AAN6MY70_9PEZI</name>
<comment type="caution">
    <text evidence="7">The sequence shown here is derived from an EMBL/GenBank/DDBJ whole genome shotgun (WGS) entry which is preliminary data.</text>
</comment>
<dbReference type="InterPro" id="IPR029058">
    <property type="entry name" value="AB_hydrolase_fold"/>
</dbReference>
<comment type="similarity">
    <text evidence="1">Belongs to the peptidase S10 family.</text>
</comment>
<evidence type="ECO:0000256" key="3">
    <source>
        <dbReference type="ARBA" id="ARBA00022670"/>
    </source>
</evidence>
<evidence type="ECO:0000313" key="8">
    <source>
        <dbReference type="Proteomes" id="UP001303473"/>
    </source>
</evidence>
<gene>
    <name evidence="7" type="ORF">QBC46DRAFT_399298</name>
</gene>
<dbReference type="PRINTS" id="PR00724">
    <property type="entry name" value="CRBOXYPTASEC"/>
</dbReference>
<proteinExistence type="inferred from homology"/>
<feature type="chain" id="PRO_5043048312" evidence="6">
    <location>
        <begin position="19"/>
        <end position="500"/>
    </location>
</feature>